<sequence>MSRNENRPATLITLAEISLPELVTRSLSNLELPSCRVPCPSIIPRPSEASTSPNHKSVGSSSCSLSTIETQTVTGASVQSLPITIATTTSTVSLTYEDELSRSPGRRKPRNSPLGSLLAAVTSPVLNRISSASSPNLSSSCSSSSVASGSRMEYLLPHQQHPPGAGAGPATSQQILPKHRQHSPKIIKKTRNLSTSSVEEQPDACELKSGKSGRHTVNNANAEAERNARNAQHLLLRSNRLTVSDNHNLSNSGGNNGTTITTTSTTNSVDVLAVHNGKSVSPLPSYHQQLQQQQSAAAPPSYWKQKKLPNKKQHKQMQAQLDKVNQINIHLHGRKLLRTFFV</sequence>
<dbReference type="AlphaFoldDB" id="A0A182SXQ5"/>
<dbReference type="VEuPathDB" id="VectorBase:AMAM015545"/>
<evidence type="ECO:0000313" key="3">
    <source>
        <dbReference type="Proteomes" id="UP000075901"/>
    </source>
</evidence>
<accession>A0A182SXQ5</accession>
<dbReference type="Proteomes" id="UP000075901">
    <property type="component" value="Unassembled WGS sequence"/>
</dbReference>
<protein>
    <submittedName>
        <fullName evidence="2">Uncharacterized protein</fullName>
    </submittedName>
</protein>
<keyword evidence="3" id="KW-1185">Reference proteome</keyword>
<feature type="region of interest" description="Disordered" evidence="1">
    <location>
        <begin position="281"/>
        <end position="301"/>
    </location>
</feature>
<feature type="region of interest" description="Disordered" evidence="1">
    <location>
        <begin position="96"/>
        <end position="115"/>
    </location>
</feature>
<organism evidence="2 3">
    <name type="scientific">Anopheles maculatus</name>
    <dbReference type="NCBI Taxonomy" id="74869"/>
    <lineage>
        <taxon>Eukaryota</taxon>
        <taxon>Metazoa</taxon>
        <taxon>Ecdysozoa</taxon>
        <taxon>Arthropoda</taxon>
        <taxon>Hexapoda</taxon>
        <taxon>Insecta</taxon>
        <taxon>Pterygota</taxon>
        <taxon>Neoptera</taxon>
        <taxon>Endopterygota</taxon>
        <taxon>Diptera</taxon>
        <taxon>Nematocera</taxon>
        <taxon>Culicoidea</taxon>
        <taxon>Culicidae</taxon>
        <taxon>Anophelinae</taxon>
        <taxon>Anopheles</taxon>
        <taxon>Anopheles maculatus group</taxon>
    </lineage>
</organism>
<feature type="compositionally biased region" description="Basic residues" evidence="1">
    <location>
        <begin position="177"/>
        <end position="191"/>
    </location>
</feature>
<evidence type="ECO:0000256" key="1">
    <source>
        <dbReference type="SAM" id="MobiDB-lite"/>
    </source>
</evidence>
<feature type="region of interest" description="Disordered" evidence="1">
    <location>
        <begin position="156"/>
        <end position="215"/>
    </location>
</feature>
<reference evidence="2" key="2">
    <citation type="submission" date="2020-05" db="UniProtKB">
        <authorList>
            <consortium name="EnsemblMetazoa"/>
        </authorList>
    </citation>
    <scope>IDENTIFICATION</scope>
    <source>
        <strain evidence="2">maculatus3</strain>
    </source>
</reference>
<dbReference type="EnsemblMetazoa" id="AMAM015545-RA">
    <property type="protein sequence ID" value="AMAM015545-PA"/>
    <property type="gene ID" value="AMAM015545"/>
</dbReference>
<reference evidence="3" key="1">
    <citation type="submission" date="2013-09" db="EMBL/GenBank/DDBJ databases">
        <title>The Genome Sequence of Anopheles maculatus species B.</title>
        <authorList>
            <consortium name="The Broad Institute Genomics Platform"/>
            <person name="Neafsey D.E."/>
            <person name="Besansky N."/>
            <person name="Howell P."/>
            <person name="Walton C."/>
            <person name="Young S.K."/>
            <person name="Zeng Q."/>
            <person name="Gargeya S."/>
            <person name="Fitzgerald M."/>
            <person name="Haas B."/>
            <person name="Abouelleil A."/>
            <person name="Allen A.W."/>
            <person name="Alvarado L."/>
            <person name="Arachchi H.M."/>
            <person name="Berlin A.M."/>
            <person name="Chapman S.B."/>
            <person name="Gainer-Dewar J."/>
            <person name="Goldberg J."/>
            <person name="Griggs A."/>
            <person name="Gujja S."/>
            <person name="Hansen M."/>
            <person name="Howarth C."/>
            <person name="Imamovic A."/>
            <person name="Ireland A."/>
            <person name="Larimer J."/>
            <person name="McCowan C."/>
            <person name="Murphy C."/>
            <person name="Pearson M."/>
            <person name="Poon T.W."/>
            <person name="Priest M."/>
            <person name="Roberts A."/>
            <person name="Saif S."/>
            <person name="Shea T."/>
            <person name="Sisk P."/>
            <person name="Sykes S."/>
            <person name="Wortman J."/>
            <person name="Nusbaum C."/>
            <person name="Birren B."/>
        </authorList>
    </citation>
    <scope>NUCLEOTIDE SEQUENCE [LARGE SCALE GENOMIC DNA]</scope>
    <source>
        <strain evidence="3">maculatus3</strain>
    </source>
</reference>
<proteinExistence type="predicted"/>
<name>A0A182SXQ5_9DIPT</name>
<evidence type="ECO:0000313" key="2">
    <source>
        <dbReference type="EnsemblMetazoa" id="AMAM015545-PA"/>
    </source>
</evidence>